<dbReference type="PANTHER" id="PTHR22891">
    <property type="entry name" value="EUKARYOTIC TRANSLATION INITIATION FACTOR 2C"/>
    <property type="match status" value="1"/>
</dbReference>
<dbReference type="EMBL" id="JBANAX010000134">
    <property type="protein sequence ID" value="KAL1221220.1"/>
    <property type="molecule type" value="Genomic_DNA"/>
</dbReference>
<keyword evidence="6" id="KW-0943">RNA-mediated gene silencing</keyword>
<organism evidence="12 13">
    <name type="scientific">Cardamine amara subsp. amara</name>
    <dbReference type="NCBI Taxonomy" id="228776"/>
    <lineage>
        <taxon>Eukaryota</taxon>
        <taxon>Viridiplantae</taxon>
        <taxon>Streptophyta</taxon>
        <taxon>Embryophyta</taxon>
        <taxon>Tracheophyta</taxon>
        <taxon>Spermatophyta</taxon>
        <taxon>Magnoliopsida</taxon>
        <taxon>eudicotyledons</taxon>
        <taxon>Gunneridae</taxon>
        <taxon>Pentapetalae</taxon>
        <taxon>rosids</taxon>
        <taxon>malvids</taxon>
        <taxon>Brassicales</taxon>
        <taxon>Brassicaceae</taxon>
        <taxon>Cardamineae</taxon>
        <taxon>Cardamine</taxon>
    </lineage>
</organism>
<evidence type="ECO:0000256" key="6">
    <source>
        <dbReference type="ARBA" id="ARBA00023158"/>
    </source>
</evidence>
<reference evidence="12 13" key="1">
    <citation type="submission" date="2024-04" db="EMBL/GenBank/DDBJ databases">
        <title>Genome assembly C_amara_ONT_v2.</title>
        <authorList>
            <person name="Yant L."/>
            <person name="Moore C."/>
            <person name="Slenker M."/>
        </authorList>
    </citation>
    <scope>NUCLEOTIDE SEQUENCE [LARGE SCALE GENOMIC DNA]</scope>
    <source>
        <tissue evidence="12">Leaf</tissue>
    </source>
</reference>
<keyword evidence="4" id="KW-0694">RNA-binding</keyword>
<protein>
    <submittedName>
        <fullName evidence="12">Protein argonaute 6</fullName>
    </submittedName>
</protein>
<dbReference type="Pfam" id="PF02170">
    <property type="entry name" value="PAZ"/>
    <property type="match status" value="1"/>
</dbReference>
<keyword evidence="7" id="KW-0804">Transcription</keyword>
<accession>A0ABD1BVJ9</accession>
<name>A0ABD1BVJ9_CARAN</name>
<dbReference type="SMART" id="SM01163">
    <property type="entry name" value="DUF1785"/>
    <property type="match status" value="1"/>
</dbReference>
<dbReference type="Pfam" id="PF02171">
    <property type="entry name" value="Piwi"/>
    <property type="match status" value="1"/>
</dbReference>
<dbReference type="PROSITE" id="PS50822">
    <property type="entry name" value="PIWI"/>
    <property type="match status" value="1"/>
</dbReference>
<keyword evidence="8" id="KW-0687">Ribonucleoprotein</keyword>
<dbReference type="CDD" id="cd04657">
    <property type="entry name" value="Piwi_ago-like"/>
    <property type="match status" value="1"/>
</dbReference>
<dbReference type="InterPro" id="IPR032474">
    <property type="entry name" value="Argonaute_N"/>
</dbReference>
<evidence type="ECO:0000256" key="4">
    <source>
        <dbReference type="ARBA" id="ARBA00022884"/>
    </source>
</evidence>
<feature type="domain" description="Piwi" evidence="11">
    <location>
        <begin position="538"/>
        <end position="839"/>
    </location>
</feature>
<dbReference type="PROSITE" id="PS50821">
    <property type="entry name" value="PAZ"/>
    <property type="match status" value="1"/>
</dbReference>
<keyword evidence="5" id="KW-0805">Transcription regulation</keyword>
<dbReference type="InterPro" id="IPR045246">
    <property type="entry name" value="Piwi_ago-like"/>
</dbReference>
<evidence type="ECO:0000256" key="5">
    <source>
        <dbReference type="ARBA" id="ARBA00023015"/>
    </source>
</evidence>
<feature type="compositionally biased region" description="Polar residues" evidence="9">
    <location>
        <begin position="1"/>
        <end position="12"/>
    </location>
</feature>
<dbReference type="AlphaFoldDB" id="A0ABD1BVJ9"/>
<dbReference type="Pfam" id="PF16486">
    <property type="entry name" value="ArgoN"/>
    <property type="match status" value="1"/>
</dbReference>
<dbReference type="InterPro" id="IPR003100">
    <property type="entry name" value="PAZ_dom"/>
</dbReference>
<gene>
    <name evidence="12" type="ORF">V5N11_011022</name>
</gene>
<evidence type="ECO:0000259" key="10">
    <source>
        <dbReference type="PROSITE" id="PS50821"/>
    </source>
</evidence>
<evidence type="ECO:0000256" key="8">
    <source>
        <dbReference type="ARBA" id="ARBA00023274"/>
    </source>
</evidence>
<dbReference type="Gene3D" id="3.30.420.10">
    <property type="entry name" value="Ribonuclease H-like superfamily/Ribonuclease H"/>
    <property type="match status" value="1"/>
</dbReference>
<dbReference type="GO" id="GO:0031047">
    <property type="term" value="P:regulatory ncRNA-mediated gene silencing"/>
    <property type="evidence" value="ECO:0007669"/>
    <property type="project" value="UniProtKB-KW"/>
</dbReference>
<evidence type="ECO:0000256" key="3">
    <source>
        <dbReference type="ARBA" id="ARBA00022845"/>
    </source>
</evidence>
<dbReference type="CDD" id="cd02846">
    <property type="entry name" value="PAZ_argonaute_like"/>
    <property type="match status" value="1"/>
</dbReference>
<evidence type="ECO:0000256" key="9">
    <source>
        <dbReference type="SAM" id="MobiDB-lite"/>
    </source>
</evidence>
<dbReference type="SMART" id="SM00950">
    <property type="entry name" value="Piwi"/>
    <property type="match status" value="1"/>
</dbReference>
<proteinExistence type="inferred from homology"/>
<dbReference type="Gene3D" id="2.170.260.10">
    <property type="entry name" value="paz domain"/>
    <property type="match status" value="1"/>
</dbReference>
<keyword evidence="2" id="KW-0678">Repressor</keyword>
<keyword evidence="13" id="KW-1185">Reference proteome</keyword>
<dbReference type="GO" id="GO:0006417">
    <property type="term" value="P:regulation of translation"/>
    <property type="evidence" value="ECO:0007669"/>
    <property type="project" value="UniProtKB-KW"/>
</dbReference>
<dbReference type="InterPro" id="IPR012337">
    <property type="entry name" value="RNaseH-like_sf"/>
</dbReference>
<evidence type="ECO:0000313" key="13">
    <source>
        <dbReference type="Proteomes" id="UP001558713"/>
    </source>
</evidence>
<dbReference type="Proteomes" id="UP001558713">
    <property type="component" value="Unassembled WGS sequence"/>
</dbReference>
<dbReference type="GO" id="GO:0003723">
    <property type="term" value="F:RNA binding"/>
    <property type="evidence" value="ECO:0007669"/>
    <property type="project" value="UniProtKB-KW"/>
</dbReference>
<evidence type="ECO:0000256" key="7">
    <source>
        <dbReference type="ARBA" id="ARBA00023163"/>
    </source>
</evidence>
<dbReference type="FunFam" id="2.170.260.10:FF:000008">
    <property type="entry name" value="Protein argonaute 7"/>
    <property type="match status" value="1"/>
</dbReference>
<feature type="region of interest" description="Disordered" evidence="9">
    <location>
        <begin position="1"/>
        <end position="23"/>
    </location>
</feature>
<dbReference type="SUPFAM" id="SSF53098">
    <property type="entry name" value="Ribonuclease H-like"/>
    <property type="match status" value="1"/>
</dbReference>
<evidence type="ECO:0000256" key="2">
    <source>
        <dbReference type="ARBA" id="ARBA00022491"/>
    </source>
</evidence>
<evidence type="ECO:0000259" key="11">
    <source>
        <dbReference type="PROSITE" id="PS50822"/>
    </source>
</evidence>
<dbReference type="GO" id="GO:0051607">
    <property type="term" value="P:defense response to virus"/>
    <property type="evidence" value="ECO:0007669"/>
    <property type="project" value="UniProtKB-ARBA"/>
</dbReference>
<dbReference type="InterPro" id="IPR014811">
    <property type="entry name" value="ArgoL1"/>
</dbReference>
<dbReference type="InterPro" id="IPR036397">
    <property type="entry name" value="RNaseH_sf"/>
</dbReference>
<dbReference type="SUPFAM" id="SSF101690">
    <property type="entry name" value="PAZ domain"/>
    <property type="match status" value="1"/>
</dbReference>
<evidence type="ECO:0000256" key="1">
    <source>
        <dbReference type="ARBA" id="ARBA00008201"/>
    </source>
</evidence>
<keyword evidence="3" id="KW-0810">Translation regulation</keyword>
<sequence length="846" mass="95666">MEGSSSMTQTPISKEPEHPSHRDYAITTRLGVGDAGDRIQLCTNHFNVSIRQPNVVFYQYSVNITTENGDDVEGKGIGRRIMNQLCKTYSSDHLDGKFLAYDGDKILYTIGPLPQNAFDFKVSLEGSFSKRSDDGSPSGISKRSKRSLLPRSYQVHIHYAARIPLKTVLVSERGASSTPERSSQDALRVLDIVLRQQAAERGCLLVRQAFFHNDRNPIEVGGGVIGIRDFHSSFRPTHEGLSLNIDVSTTMILQPGPVIKFLLANQSVQSPQQIDWTKAGKMLKHLRVKALHRNMEFKVIGLSPKPCNQQLFLMKIKDGERAGQTTEVTVYDYFKNTYFDPVLSAYFPCLDVGKPNRPNYLPMEFCHLVSLQRYTKALSVRQRASLVEKSRQKPLERIKTLNDAMYTYRYDEDPFMAGCGITIEKQMTRVQGRVLKPPMLKFGRNENVIPNNGRWNFNNKLVLKPEAIKNWAVVNFSFPCDMNRISYQLFECGRKKGIQIDQPSALVEEDPQWKNASPVERVERMIAKMLENIKDPYFILCILPERKNSALYGPWKNICLTQKGFNTQCICPTKPNDQYLTNVLLKINSKLGGINSLLAIEEPCNIPLINKTPTLILGMDISHASPGRAEPSVAAVVGSTRWPLISRYRAVVRTQSPKVEIIDSLFQLTKEGDKGIMNELFQEFYMTSQKRKPKQIIIFRDGVSETQFNQVLNIEVNQIIKAYQHLGETDVPKFTVIVAQKKHHTKLFQSTGTQNVPPGTIVDTKIVHPTNYDFYLCAHAGMIGTSRPAHYHVLLDGIGFKPNDLQNLIHYLSYVNQRSTTATSIGNTPYSYSLLITKMHIPLSLC</sequence>
<dbReference type="Pfam" id="PF08699">
    <property type="entry name" value="ArgoL1"/>
    <property type="match status" value="1"/>
</dbReference>
<comment type="similarity">
    <text evidence="1">Belongs to the argonaute family. Ago subfamily.</text>
</comment>
<dbReference type="InterPro" id="IPR003165">
    <property type="entry name" value="Piwi"/>
</dbReference>
<dbReference type="Gene3D" id="3.40.50.2300">
    <property type="match status" value="1"/>
</dbReference>
<dbReference type="Pfam" id="PF16488">
    <property type="entry name" value="ArgoL2"/>
    <property type="match status" value="1"/>
</dbReference>
<comment type="caution">
    <text evidence="12">The sequence shown here is derived from an EMBL/GenBank/DDBJ whole genome shotgun (WGS) entry which is preliminary data.</text>
</comment>
<evidence type="ECO:0000313" key="12">
    <source>
        <dbReference type="EMBL" id="KAL1221220.1"/>
    </source>
</evidence>
<dbReference type="InterPro" id="IPR036085">
    <property type="entry name" value="PAZ_dom_sf"/>
</dbReference>
<dbReference type="InterPro" id="IPR032472">
    <property type="entry name" value="ArgoL2"/>
</dbReference>
<feature type="compositionally biased region" description="Basic and acidic residues" evidence="9">
    <location>
        <begin position="14"/>
        <end position="23"/>
    </location>
</feature>
<dbReference type="GO" id="GO:1990904">
    <property type="term" value="C:ribonucleoprotein complex"/>
    <property type="evidence" value="ECO:0007669"/>
    <property type="project" value="UniProtKB-KW"/>
</dbReference>
<feature type="domain" description="PAZ" evidence="10">
    <location>
        <begin position="257"/>
        <end position="370"/>
    </location>
</feature>